<evidence type="ECO:0000259" key="6">
    <source>
        <dbReference type="PROSITE" id="PS50934"/>
    </source>
</evidence>
<name>A0A9W6TM26_9STRA</name>
<dbReference type="PROSITE" id="PS50934">
    <property type="entry name" value="SWIRM"/>
    <property type="match status" value="1"/>
</dbReference>
<dbReference type="InterPro" id="IPR017884">
    <property type="entry name" value="SANT_dom"/>
</dbReference>
<feature type="compositionally biased region" description="Low complexity" evidence="5">
    <location>
        <begin position="436"/>
        <end position="455"/>
    </location>
</feature>
<feature type="domain" description="SANT" evidence="7">
    <location>
        <begin position="341"/>
        <end position="369"/>
    </location>
</feature>
<keyword evidence="3" id="KW-0804">Transcription</keyword>
<dbReference type="InterPro" id="IPR001005">
    <property type="entry name" value="SANT/Myb"/>
</dbReference>
<accession>A0A9W6TM26</accession>
<sequence length="638" mass="66486">MATPLDSSASSAAPSAPPAVAPASTAAPASSAPNDAQLAADGAPQAAQADADPLTDQDDAEGAKAVAVPRCSTWFSMDAISPIERRMLPEFFEEKASKTAEIYLKYRNYMVHAYRQQPSVYLTATACRRNLAGDACAILRVHEFLTHWGLINFHVPPHAMPPAVHSNYALKAADSSVNREGQGPVAMLVAAKKENARRVDVPLGCETCGTARGPNDSFFELTPEAKKKMTSNGAATSAGSATPVAAGANGKPGVADGKEVTVGGFALRPGSGICEECYIRGAFPEGYDASDFVLMPTVAKNLAAGVKWTEEETNALLEAVSSTRTNSIKGVENEDDGGSCDWNFVATKVGTKTADECLLHFLEMPLLNQTLPSQGTKLGESIQALRSFTTGEALNAPVLNLAALVEQVDPLVAKAAAHAAIGAIKRLHTMPAVMKTSQTDASASSAANATTDGSGVKVEDAPTSAGPDKEGDTSETSLESAAAAVASSAEAAGIASSIKTEGASADGDVAMEDVSASSTTTDSASKTEDGKKDAVAPVSKEMIAVTEEAANATTVALLAVRAQKIADDTANGPVRDLVNQLLENQLRQMELKMQQLNVLEQSIFAEKEQLAKEKYQLYVDRLAFSQEKLNGRSAQLGP</sequence>
<evidence type="ECO:0000256" key="4">
    <source>
        <dbReference type="ARBA" id="ARBA00023242"/>
    </source>
</evidence>
<feature type="region of interest" description="Disordered" evidence="5">
    <location>
        <begin position="501"/>
        <end position="535"/>
    </location>
</feature>
<dbReference type="GO" id="GO:0005634">
    <property type="term" value="C:nucleus"/>
    <property type="evidence" value="ECO:0007669"/>
    <property type="project" value="UniProtKB-ARBA"/>
</dbReference>
<keyword evidence="1" id="KW-0805">Transcription regulation</keyword>
<feature type="region of interest" description="Disordered" evidence="5">
    <location>
        <begin position="435"/>
        <end position="482"/>
    </location>
</feature>
<evidence type="ECO:0000313" key="9">
    <source>
        <dbReference type="Proteomes" id="UP001165083"/>
    </source>
</evidence>
<protein>
    <submittedName>
        <fullName evidence="8">Unnamed protein product</fullName>
    </submittedName>
</protein>
<dbReference type="InterPro" id="IPR007526">
    <property type="entry name" value="SWIRM"/>
</dbReference>
<evidence type="ECO:0000259" key="7">
    <source>
        <dbReference type="PROSITE" id="PS51293"/>
    </source>
</evidence>
<dbReference type="EMBL" id="BSXW01000244">
    <property type="protein sequence ID" value="GMF16173.1"/>
    <property type="molecule type" value="Genomic_DNA"/>
</dbReference>
<dbReference type="Gene3D" id="1.10.10.60">
    <property type="entry name" value="Homeodomain-like"/>
    <property type="match status" value="1"/>
</dbReference>
<evidence type="ECO:0000256" key="3">
    <source>
        <dbReference type="ARBA" id="ARBA00023163"/>
    </source>
</evidence>
<dbReference type="PANTHER" id="PTHR12802:SF41">
    <property type="entry name" value="BRAHMA ASSOCIATED PROTEIN 155 KDA"/>
    <property type="match status" value="1"/>
</dbReference>
<evidence type="ECO:0000256" key="5">
    <source>
        <dbReference type="SAM" id="MobiDB-lite"/>
    </source>
</evidence>
<dbReference type="Pfam" id="PF16495">
    <property type="entry name" value="SWIRM-assoc_1"/>
    <property type="match status" value="1"/>
</dbReference>
<dbReference type="OrthoDB" id="118550at2759"/>
<dbReference type="SUPFAM" id="SSF46689">
    <property type="entry name" value="Homeodomain-like"/>
    <property type="match status" value="2"/>
</dbReference>
<feature type="domain" description="SWIRM" evidence="6">
    <location>
        <begin position="66"/>
        <end position="162"/>
    </location>
</feature>
<evidence type="ECO:0000313" key="8">
    <source>
        <dbReference type="EMBL" id="GMF16173.1"/>
    </source>
</evidence>
<keyword evidence="4" id="KW-0539">Nucleus</keyword>
<gene>
    <name evidence="8" type="ORF">Plil01_000571000</name>
</gene>
<dbReference type="Pfam" id="PF04433">
    <property type="entry name" value="SWIRM"/>
    <property type="match status" value="1"/>
</dbReference>
<feature type="compositionally biased region" description="Low complexity" evidence="5">
    <location>
        <begin position="21"/>
        <end position="52"/>
    </location>
</feature>
<reference evidence="8" key="1">
    <citation type="submission" date="2023-04" db="EMBL/GenBank/DDBJ databases">
        <title>Phytophthora lilii NBRC 32176.</title>
        <authorList>
            <person name="Ichikawa N."/>
            <person name="Sato H."/>
            <person name="Tonouchi N."/>
        </authorList>
    </citation>
    <scope>NUCLEOTIDE SEQUENCE</scope>
    <source>
        <strain evidence="8">NBRC 32176</strain>
    </source>
</reference>
<dbReference type="InterPro" id="IPR032451">
    <property type="entry name" value="SMARCC_C"/>
</dbReference>
<dbReference type="GO" id="GO:0003677">
    <property type="term" value="F:DNA binding"/>
    <property type="evidence" value="ECO:0007669"/>
    <property type="project" value="UniProtKB-KW"/>
</dbReference>
<comment type="caution">
    <text evidence="8">The sequence shown here is derived from an EMBL/GenBank/DDBJ whole genome shotgun (WGS) entry which is preliminary data.</text>
</comment>
<keyword evidence="2" id="KW-0238">DNA-binding</keyword>
<dbReference type="PANTHER" id="PTHR12802">
    <property type="entry name" value="SWI/SNF COMPLEX-RELATED"/>
    <property type="match status" value="1"/>
</dbReference>
<dbReference type="FunFam" id="1.10.10.10:FF:000020">
    <property type="entry name" value="SWI/SNF complex subunit SMARCC2 isoform c"/>
    <property type="match status" value="1"/>
</dbReference>
<dbReference type="Pfam" id="PF00249">
    <property type="entry name" value="Myb_DNA-binding"/>
    <property type="match status" value="1"/>
</dbReference>
<evidence type="ECO:0000256" key="2">
    <source>
        <dbReference type="ARBA" id="ARBA00023125"/>
    </source>
</evidence>
<proteinExistence type="predicted"/>
<dbReference type="CDD" id="cd00167">
    <property type="entry name" value="SANT"/>
    <property type="match status" value="1"/>
</dbReference>
<dbReference type="InterPro" id="IPR036388">
    <property type="entry name" value="WH-like_DNA-bd_sf"/>
</dbReference>
<dbReference type="PROSITE" id="PS51293">
    <property type="entry name" value="SANT"/>
    <property type="match status" value="1"/>
</dbReference>
<feature type="region of interest" description="Disordered" evidence="5">
    <location>
        <begin position="1"/>
        <end position="62"/>
    </location>
</feature>
<dbReference type="SMART" id="SM00717">
    <property type="entry name" value="SANT"/>
    <property type="match status" value="1"/>
</dbReference>
<dbReference type="AlphaFoldDB" id="A0A9W6TM26"/>
<dbReference type="Gene3D" id="1.10.10.10">
    <property type="entry name" value="Winged helix-like DNA-binding domain superfamily/Winged helix DNA-binding domain"/>
    <property type="match status" value="1"/>
</dbReference>
<dbReference type="InterPro" id="IPR009057">
    <property type="entry name" value="Homeodomain-like_sf"/>
</dbReference>
<dbReference type="Proteomes" id="UP001165083">
    <property type="component" value="Unassembled WGS sequence"/>
</dbReference>
<feature type="compositionally biased region" description="Low complexity" evidence="5">
    <location>
        <begin position="515"/>
        <end position="524"/>
    </location>
</feature>
<evidence type="ECO:0000256" key="1">
    <source>
        <dbReference type="ARBA" id="ARBA00023015"/>
    </source>
</evidence>
<organism evidence="8 9">
    <name type="scientific">Phytophthora lilii</name>
    <dbReference type="NCBI Taxonomy" id="2077276"/>
    <lineage>
        <taxon>Eukaryota</taxon>
        <taxon>Sar</taxon>
        <taxon>Stramenopiles</taxon>
        <taxon>Oomycota</taxon>
        <taxon>Peronosporomycetes</taxon>
        <taxon>Peronosporales</taxon>
        <taxon>Peronosporaceae</taxon>
        <taxon>Phytophthora</taxon>
    </lineage>
</organism>
<feature type="compositionally biased region" description="Basic and acidic residues" evidence="5">
    <location>
        <begin position="525"/>
        <end position="534"/>
    </location>
</feature>
<keyword evidence="9" id="KW-1185">Reference proteome</keyword>